<dbReference type="STRING" id="679936.Sulac_2648"/>
<dbReference type="EMBL" id="CP003179">
    <property type="protein sequence ID" value="AEW06110.1"/>
    <property type="molecule type" value="Genomic_DNA"/>
</dbReference>
<dbReference type="CDD" id="cd11614">
    <property type="entry name" value="SAF_CpaB_FlgA_like"/>
    <property type="match status" value="1"/>
</dbReference>
<evidence type="ECO:0000313" key="3">
    <source>
        <dbReference type="Proteomes" id="UP000005439"/>
    </source>
</evidence>
<dbReference type="Proteomes" id="UP000005439">
    <property type="component" value="Chromosome"/>
</dbReference>
<dbReference type="KEGG" id="sap:Sulac_2648"/>
<dbReference type="SMART" id="SM00858">
    <property type="entry name" value="SAF"/>
    <property type="match status" value="1"/>
</dbReference>
<dbReference type="AlphaFoldDB" id="G8TXA8"/>
<dbReference type="HOGENOM" id="CLU_1601839_0_0_9"/>
<keyword evidence="3" id="KW-1185">Reference proteome</keyword>
<dbReference type="Pfam" id="PF08666">
    <property type="entry name" value="SAF"/>
    <property type="match status" value="1"/>
</dbReference>
<name>G8TXA8_SULAD</name>
<sequence length="180" mass="19076">MLRWPNWPWSKAGPLALVVSGAVFLGSSWLTPSRPVVEVPVVTRYVPPGSPVTAADLRWVPETAMGVINPNRLQGYAREPLWPGAVVTPAMLGKIPENWVVMTVSPSAAADTFLASPGASVQVVVWSGQQIIWQSSPLTVIGVNQAIGSGAAVALLVPWQEAIALYQHEKAGLVMLVGVP</sequence>
<dbReference type="InterPro" id="IPR013974">
    <property type="entry name" value="SAF"/>
</dbReference>
<reference evidence="3" key="1">
    <citation type="submission" date="2011-12" db="EMBL/GenBank/DDBJ databases">
        <title>The complete genome of chromosome of Sulfobacillus acidophilus DSM 10332.</title>
        <authorList>
            <person name="Lucas S."/>
            <person name="Han J."/>
            <person name="Lapidus A."/>
            <person name="Bruce D."/>
            <person name="Goodwin L."/>
            <person name="Pitluck S."/>
            <person name="Peters L."/>
            <person name="Kyrpides N."/>
            <person name="Mavromatis K."/>
            <person name="Ivanova N."/>
            <person name="Mikhailova N."/>
            <person name="Chertkov O."/>
            <person name="Saunders E."/>
            <person name="Detter J.C."/>
            <person name="Tapia R."/>
            <person name="Han C."/>
            <person name="Land M."/>
            <person name="Hauser L."/>
            <person name="Markowitz V."/>
            <person name="Cheng J.-F."/>
            <person name="Hugenholtz P."/>
            <person name="Woyke T."/>
            <person name="Wu D."/>
            <person name="Pukall R."/>
            <person name="Gehrich-Schroeter G."/>
            <person name="Schneider S."/>
            <person name="Klenk H.-P."/>
            <person name="Eisen J.A."/>
        </authorList>
    </citation>
    <scope>NUCLEOTIDE SEQUENCE [LARGE SCALE GENOMIC DNA]</scope>
    <source>
        <strain evidence="3">ATCC 700253 / DSM 10332 / NAL</strain>
    </source>
</reference>
<accession>G8TXA8</accession>
<gene>
    <name evidence="2" type="ordered locus">Sulac_2648</name>
</gene>
<protein>
    <submittedName>
        <fullName evidence="2">SAF domain protein</fullName>
    </submittedName>
</protein>
<reference evidence="2 3" key="2">
    <citation type="journal article" date="2012" name="Stand. Genomic Sci.">
        <title>Complete genome sequence of the moderately thermophilic mineral-sulfide-oxidizing firmicute Sulfobacillus acidophilus type strain (NAL(T)).</title>
        <authorList>
            <person name="Anderson I."/>
            <person name="Chertkov O."/>
            <person name="Chen A."/>
            <person name="Saunders E."/>
            <person name="Lapidus A."/>
            <person name="Nolan M."/>
            <person name="Lucas S."/>
            <person name="Hammon N."/>
            <person name="Deshpande S."/>
            <person name="Cheng J.F."/>
            <person name="Han C."/>
            <person name="Tapia R."/>
            <person name="Goodwin L.A."/>
            <person name="Pitluck S."/>
            <person name="Liolios K."/>
            <person name="Pagani I."/>
            <person name="Ivanova N."/>
            <person name="Mikhailova N."/>
            <person name="Pati A."/>
            <person name="Palaniappan K."/>
            <person name="Land M."/>
            <person name="Pan C."/>
            <person name="Rohde M."/>
            <person name="Pukall R."/>
            <person name="Goker M."/>
            <person name="Detter J.C."/>
            <person name="Woyke T."/>
            <person name="Bristow J."/>
            <person name="Eisen J.A."/>
            <person name="Markowitz V."/>
            <person name="Hugenholtz P."/>
            <person name="Kyrpides N.C."/>
            <person name="Klenk H.P."/>
            <person name="Mavromatis K."/>
        </authorList>
    </citation>
    <scope>NUCLEOTIDE SEQUENCE [LARGE SCALE GENOMIC DNA]</scope>
    <source>
        <strain evidence="3">ATCC 700253 / DSM 10332 / NAL</strain>
    </source>
</reference>
<dbReference type="PATRIC" id="fig|679936.5.peg.2741"/>
<feature type="domain" description="SAF" evidence="1">
    <location>
        <begin position="37"/>
        <end position="93"/>
    </location>
</feature>
<proteinExistence type="predicted"/>
<organism evidence="2 3">
    <name type="scientific">Sulfobacillus acidophilus (strain ATCC 700253 / DSM 10332 / NAL)</name>
    <dbReference type="NCBI Taxonomy" id="679936"/>
    <lineage>
        <taxon>Bacteria</taxon>
        <taxon>Bacillati</taxon>
        <taxon>Bacillota</taxon>
        <taxon>Clostridia</taxon>
        <taxon>Eubacteriales</taxon>
        <taxon>Clostridiales Family XVII. Incertae Sedis</taxon>
        <taxon>Sulfobacillus</taxon>
    </lineage>
</organism>
<evidence type="ECO:0000313" key="2">
    <source>
        <dbReference type="EMBL" id="AEW06110.1"/>
    </source>
</evidence>
<evidence type="ECO:0000259" key="1">
    <source>
        <dbReference type="SMART" id="SM00858"/>
    </source>
</evidence>